<feature type="domain" description="Di19 C-terminal" evidence="3">
    <location>
        <begin position="127"/>
        <end position="211"/>
    </location>
</feature>
<comment type="caution">
    <text evidence="4">The sequence shown here is derived from an EMBL/GenBank/DDBJ whole genome shotgun (WGS) entry which is preliminary data.</text>
</comment>
<dbReference type="Pfam" id="PF14571">
    <property type="entry name" value="Di19_C"/>
    <property type="match status" value="1"/>
</dbReference>
<dbReference type="EMBL" id="JAXIOK010000003">
    <property type="protein sequence ID" value="KAK4775607.1"/>
    <property type="molecule type" value="Genomic_DNA"/>
</dbReference>
<comment type="similarity">
    <text evidence="1">Belongs to the Di19 family.</text>
</comment>
<gene>
    <name evidence="4" type="ORF">SAY87_023568</name>
</gene>
<feature type="domain" description="Di19 zinc-binding" evidence="2">
    <location>
        <begin position="44"/>
        <end position="95"/>
    </location>
</feature>
<dbReference type="InterPro" id="IPR033347">
    <property type="entry name" value="Di19"/>
</dbReference>
<evidence type="ECO:0000313" key="5">
    <source>
        <dbReference type="Proteomes" id="UP001345219"/>
    </source>
</evidence>
<protein>
    <submittedName>
        <fullName evidence="4">Uncharacterized protein</fullName>
    </submittedName>
</protein>
<keyword evidence="5" id="KW-1185">Reference proteome</keyword>
<dbReference type="InterPro" id="IPR008598">
    <property type="entry name" value="Di19_Zn-bd"/>
</dbReference>
<evidence type="ECO:0000259" key="2">
    <source>
        <dbReference type="Pfam" id="PF05605"/>
    </source>
</evidence>
<dbReference type="Proteomes" id="UP001345219">
    <property type="component" value="Chromosome 18"/>
</dbReference>
<dbReference type="PANTHER" id="PTHR31875">
    <property type="entry name" value="PROTEIN DEHYDRATION-INDUCED 19"/>
    <property type="match status" value="1"/>
</dbReference>
<reference evidence="4 5" key="1">
    <citation type="journal article" date="2023" name="Hortic Res">
        <title>Pangenome of water caltrop reveals structural variations and asymmetric subgenome divergence after allopolyploidization.</title>
        <authorList>
            <person name="Zhang X."/>
            <person name="Chen Y."/>
            <person name="Wang L."/>
            <person name="Yuan Y."/>
            <person name="Fang M."/>
            <person name="Shi L."/>
            <person name="Lu R."/>
            <person name="Comes H.P."/>
            <person name="Ma Y."/>
            <person name="Chen Y."/>
            <person name="Huang G."/>
            <person name="Zhou Y."/>
            <person name="Zheng Z."/>
            <person name="Qiu Y."/>
        </authorList>
    </citation>
    <scope>NUCLEOTIDE SEQUENCE [LARGE SCALE GENOMIC DNA]</scope>
    <source>
        <tissue evidence="4">Roots</tissue>
    </source>
</reference>
<name>A0AAN7QR84_9MYRT</name>
<dbReference type="Pfam" id="PF05605">
    <property type="entry name" value="zf-Di19"/>
    <property type="match status" value="1"/>
</dbReference>
<sequence length="212" mass="23430">MEAEFWSSRLQSAKHLIAAQASCLTSDYHLVLDESEGDEDTRAYFTCPFCYVETEVNLLCSHLQDGHCFDLKNAVCPLCAANLGKEATGHFVAQHTSSLKRRKKSQKYVPWMGASATAGKELSLILWSSATHRKNQNETSPDPLLSSFICNTPVSGPEEIHQLVGVSEKHSSVALDSKSVQSPLSDEVCGRDYEMGRERAEFVQQLLGSTIF</sequence>
<proteinExistence type="inferred from homology"/>
<evidence type="ECO:0000256" key="1">
    <source>
        <dbReference type="ARBA" id="ARBA00007109"/>
    </source>
</evidence>
<dbReference type="InterPro" id="IPR027935">
    <property type="entry name" value="Di19_C"/>
</dbReference>
<evidence type="ECO:0000313" key="4">
    <source>
        <dbReference type="EMBL" id="KAK4775607.1"/>
    </source>
</evidence>
<organism evidence="4 5">
    <name type="scientific">Trapa incisa</name>
    <dbReference type="NCBI Taxonomy" id="236973"/>
    <lineage>
        <taxon>Eukaryota</taxon>
        <taxon>Viridiplantae</taxon>
        <taxon>Streptophyta</taxon>
        <taxon>Embryophyta</taxon>
        <taxon>Tracheophyta</taxon>
        <taxon>Spermatophyta</taxon>
        <taxon>Magnoliopsida</taxon>
        <taxon>eudicotyledons</taxon>
        <taxon>Gunneridae</taxon>
        <taxon>Pentapetalae</taxon>
        <taxon>rosids</taxon>
        <taxon>malvids</taxon>
        <taxon>Myrtales</taxon>
        <taxon>Lythraceae</taxon>
        <taxon>Trapa</taxon>
    </lineage>
</organism>
<dbReference type="PANTHER" id="PTHR31875:SF24">
    <property type="entry name" value="PROTEIN DEHYDRATION-INDUCED 19 HOMOLOG 5"/>
    <property type="match status" value="1"/>
</dbReference>
<evidence type="ECO:0000259" key="3">
    <source>
        <dbReference type="Pfam" id="PF14571"/>
    </source>
</evidence>
<accession>A0AAN7QR84</accession>
<dbReference type="AlphaFoldDB" id="A0AAN7QR84"/>